<accession>A0A7J5DAM1</accession>
<evidence type="ECO:0008006" key="3">
    <source>
        <dbReference type="Google" id="ProtNLM"/>
    </source>
</evidence>
<organism evidence="1 2">
    <name type="scientific">Streptomyces triticiradicis</name>
    <dbReference type="NCBI Taxonomy" id="2651189"/>
    <lineage>
        <taxon>Bacteria</taxon>
        <taxon>Bacillati</taxon>
        <taxon>Actinomycetota</taxon>
        <taxon>Actinomycetes</taxon>
        <taxon>Kitasatosporales</taxon>
        <taxon>Streptomycetaceae</taxon>
        <taxon>Streptomyces</taxon>
    </lineage>
</organism>
<comment type="caution">
    <text evidence="1">The sequence shown here is derived from an EMBL/GenBank/DDBJ whole genome shotgun (WGS) entry which is preliminary data.</text>
</comment>
<protein>
    <recommendedName>
        <fullName evidence="3">Alpha/beta hydrolase</fullName>
    </recommendedName>
</protein>
<name>A0A7J5DAM1_9ACTN</name>
<dbReference type="AlphaFoldDB" id="A0A7J5DAM1"/>
<dbReference type="SUPFAM" id="SSF53474">
    <property type="entry name" value="alpha/beta-Hydrolases"/>
    <property type="match status" value="1"/>
</dbReference>
<dbReference type="EMBL" id="WBKG01000024">
    <property type="protein sequence ID" value="KAB1985811.1"/>
    <property type="molecule type" value="Genomic_DNA"/>
</dbReference>
<reference evidence="1 2" key="1">
    <citation type="submission" date="2019-09" db="EMBL/GenBank/DDBJ databases">
        <title>Isolation and identification of active actinomycetes.</title>
        <authorList>
            <person name="Yu Z."/>
            <person name="Han C."/>
            <person name="Yu B."/>
        </authorList>
    </citation>
    <scope>NUCLEOTIDE SEQUENCE [LARGE SCALE GENOMIC DNA]</scope>
    <source>
        <strain evidence="1 2">NEAU-H2</strain>
    </source>
</reference>
<dbReference type="InterPro" id="IPR029058">
    <property type="entry name" value="AB_hydrolase_fold"/>
</dbReference>
<dbReference type="Gene3D" id="3.40.50.1820">
    <property type="entry name" value="alpha/beta hydrolase"/>
    <property type="match status" value="1"/>
</dbReference>
<evidence type="ECO:0000313" key="2">
    <source>
        <dbReference type="Proteomes" id="UP000442990"/>
    </source>
</evidence>
<gene>
    <name evidence="1" type="ORF">F8144_25775</name>
</gene>
<keyword evidence="2" id="KW-1185">Reference proteome</keyword>
<proteinExistence type="predicted"/>
<sequence>MVAVHGVGQQLRGESRLLAEWWPAITDGLCRAGREGAVSRSDTVMAFYGDVFRPPGQLLATGDPPWTAADVEEGFERELLAEWWRAAAGSDPAVVPPDAQETLAATPRSVQAALRALSGSRFFAGVALRAMVSDLKQVRRYLTDPQVRDAARGRVLDALGEDTRVVVAHSLGSVVAYEALCARPGHRVQALVTFGSPLGIPHLVFDRLEPSPVRMGGAARGVWPGGEQLTWTNIADEGDVVALVKDLRPCFGDGLRSVRVHNGARAHDASAYLTDALCGNAIAQALS</sequence>
<evidence type="ECO:0000313" key="1">
    <source>
        <dbReference type="EMBL" id="KAB1985811.1"/>
    </source>
</evidence>
<dbReference type="Proteomes" id="UP000442990">
    <property type="component" value="Unassembled WGS sequence"/>
</dbReference>